<dbReference type="PANTHER" id="PTHR33659">
    <property type="entry name" value="PROTEIN, PUTATIVE-RELATED-RELATED"/>
    <property type="match status" value="1"/>
</dbReference>
<dbReference type="Proteomes" id="UP001472677">
    <property type="component" value="Unassembled WGS sequence"/>
</dbReference>
<feature type="transmembrane region" description="Helical" evidence="1">
    <location>
        <begin position="43"/>
        <end position="65"/>
    </location>
</feature>
<accession>A0ABR2EAB6</accession>
<sequence length="67" mass="7019">MAHVWIYKPILAIFVALMLSESATVSAQGVAMAPSPSMDTGAAFSMHVSAVAVAFSLIISFLALLKH</sequence>
<keyword evidence="4" id="KW-1185">Reference proteome</keyword>
<keyword evidence="1" id="KW-1133">Transmembrane helix</keyword>
<keyword evidence="1" id="KW-0472">Membrane</keyword>
<organism evidence="3 4">
    <name type="scientific">Hibiscus sabdariffa</name>
    <name type="common">roselle</name>
    <dbReference type="NCBI Taxonomy" id="183260"/>
    <lineage>
        <taxon>Eukaryota</taxon>
        <taxon>Viridiplantae</taxon>
        <taxon>Streptophyta</taxon>
        <taxon>Embryophyta</taxon>
        <taxon>Tracheophyta</taxon>
        <taxon>Spermatophyta</taxon>
        <taxon>Magnoliopsida</taxon>
        <taxon>eudicotyledons</taxon>
        <taxon>Gunneridae</taxon>
        <taxon>Pentapetalae</taxon>
        <taxon>rosids</taxon>
        <taxon>malvids</taxon>
        <taxon>Malvales</taxon>
        <taxon>Malvaceae</taxon>
        <taxon>Malvoideae</taxon>
        <taxon>Hibiscus</taxon>
    </lineage>
</organism>
<name>A0ABR2EAB6_9ROSI</name>
<evidence type="ECO:0000313" key="3">
    <source>
        <dbReference type="EMBL" id="KAK8554221.1"/>
    </source>
</evidence>
<dbReference type="EMBL" id="JBBPBM010000019">
    <property type="protein sequence ID" value="KAK8554221.1"/>
    <property type="molecule type" value="Genomic_DNA"/>
</dbReference>
<evidence type="ECO:0000256" key="2">
    <source>
        <dbReference type="SAM" id="SignalP"/>
    </source>
</evidence>
<keyword evidence="2" id="KW-0732">Signal</keyword>
<protein>
    <submittedName>
        <fullName evidence="3">Uncharacterized protein</fullName>
    </submittedName>
</protein>
<proteinExistence type="predicted"/>
<evidence type="ECO:0000256" key="1">
    <source>
        <dbReference type="SAM" id="Phobius"/>
    </source>
</evidence>
<comment type="caution">
    <text evidence="3">The sequence shown here is derived from an EMBL/GenBank/DDBJ whole genome shotgun (WGS) entry which is preliminary data.</text>
</comment>
<feature type="chain" id="PRO_5046576760" evidence="2">
    <location>
        <begin position="28"/>
        <end position="67"/>
    </location>
</feature>
<keyword evidence="1" id="KW-0812">Transmembrane</keyword>
<evidence type="ECO:0000313" key="4">
    <source>
        <dbReference type="Proteomes" id="UP001472677"/>
    </source>
</evidence>
<gene>
    <name evidence="3" type="ORF">V6N12_031190</name>
</gene>
<reference evidence="3 4" key="1">
    <citation type="journal article" date="2024" name="G3 (Bethesda)">
        <title>Genome assembly of Hibiscus sabdariffa L. provides insights into metabolisms of medicinal natural products.</title>
        <authorList>
            <person name="Kim T."/>
        </authorList>
    </citation>
    <scope>NUCLEOTIDE SEQUENCE [LARGE SCALE GENOMIC DNA]</scope>
    <source>
        <strain evidence="3">TK-2024</strain>
        <tissue evidence="3">Old leaves</tissue>
    </source>
</reference>
<dbReference type="PANTHER" id="PTHR33659:SF13">
    <property type="entry name" value="TRANSMEMBRANE PROTEIN"/>
    <property type="match status" value="1"/>
</dbReference>
<feature type="signal peptide" evidence="2">
    <location>
        <begin position="1"/>
        <end position="27"/>
    </location>
</feature>